<feature type="compositionally biased region" description="Basic and acidic residues" evidence="1">
    <location>
        <begin position="64"/>
        <end position="73"/>
    </location>
</feature>
<sequence length="265" mass="28776">MVIRPGEAVPPARDRRARWKSARPASVDSAETTKFAGFARHTRRGHGAGILRRRRPSRAPGSRAHPDRARAARDPLGGRPRTGASAGPANGPAPPDIRLGEFVDPVLGIWNCPASVVSRCRSAGGMESGRLLAFPGENHVTERKTEPDRTDTRNIRDRPDPCAGRTARPDHSPGRPRRPPARRPDRNSDRKGDRKRTNHSDIDRDDAGSGVCDRIRRVWAPIRPGWFHATRRGPGRRPPGPAGGLSRGRSTAPCGPGCPGWCPPS</sequence>
<evidence type="ECO:0000256" key="1">
    <source>
        <dbReference type="SAM" id="MobiDB-lite"/>
    </source>
</evidence>
<feature type="compositionally biased region" description="Basic and acidic residues" evidence="1">
    <location>
        <begin position="198"/>
        <end position="207"/>
    </location>
</feature>
<feature type="region of interest" description="Disordered" evidence="1">
    <location>
        <begin position="226"/>
        <end position="265"/>
    </location>
</feature>
<feature type="compositionally biased region" description="Low complexity" evidence="1">
    <location>
        <begin position="74"/>
        <end position="90"/>
    </location>
</feature>
<feature type="region of interest" description="Disordered" evidence="1">
    <location>
        <begin position="134"/>
        <end position="209"/>
    </location>
</feature>
<dbReference type="Proteomes" id="UP000286931">
    <property type="component" value="Unassembled WGS sequence"/>
</dbReference>
<proteinExistence type="predicted"/>
<comment type="caution">
    <text evidence="2">The sequence shown here is derived from an EMBL/GenBank/DDBJ whole genome shotgun (WGS) entry which is preliminary data.</text>
</comment>
<feature type="region of interest" description="Disordered" evidence="1">
    <location>
        <begin position="1"/>
        <end position="97"/>
    </location>
</feature>
<dbReference type="AlphaFoldDB" id="A0A401Z3E1"/>
<feature type="compositionally biased region" description="Basic and acidic residues" evidence="1">
    <location>
        <begin position="139"/>
        <end position="160"/>
    </location>
</feature>
<name>A0A401Z3E1_9ACTN</name>
<evidence type="ECO:0000313" key="3">
    <source>
        <dbReference type="Proteomes" id="UP000286931"/>
    </source>
</evidence>
<evidence type="ECO:0000313" key="2">
    <source>
        <dbReference type="EMBL" id="GCE01392.1"/>
    </source>
</evidence>
<gene>
    <name evidence="2" type="ORF">EHYA_09158</name>
</gene>
<accession>A0A401Z3E1</accession>
<reference evidence="2 3" key="1">
    <citation type="submission" date="2018-12" db="EMBL/GenBank/DDBJ databases">
        <title>Draft genome sequence of Embleya hyalina NBRC 13850T.</title>
        <authorList>
            <person name="Komaki H."/>
            <person name="Hosoyama A."/>
            <person name="Kimura A."/>
            <person name="Ichikawa N."/>
            <person name="Tamura T."/>
        </authorList>
    </citation>
    <scope>NUCLEOTIDE SEQUENCE [LARGE SCALE GENOMIC DNA]</scope>
    <source>
        <strain evidence="2 3">NBRC 13850</strain>
    </source>
</reference>
<protein>
    <submittedName>
        <fullName evidence="2">Uncharacterized protein</fullName>
    </submittedName>
</protein>
<organism evidence="2 3">
    <name type="scientific">Embleya hyalina</name>
    <dbReference type="NCBI Taxonomy" id="516124"/>
    <lineage>
        <taxon>Bacteria</taxon>
        <taxon>Bacillati</taxon>
        <taxon>Actinomycetota</taxon>
        <taxon>Actinomycetes</taxon>
        <taxon>Kitasatosporales</taxon>
        <taxon>Streptomycetaceae</taxon>
        <taxon>Embleya</taxon>
    </lineage>
</organism>
<feature type="compositionally biased region" description="Basic and acidic residues" evidence="1">
    <location>
        <begin position="182"/>
        <end position="192"/>
    </location>
</feature>
<feature type="compositionally biased region" description="Basic residues" evidence="1">
    <location>
        <begin position="40"/>
        <end position="57"/>
    </location>
</feature>
<keyword evidence="3" id="KW-1185">Reference proteome</keyword>
<dbReference type="EMBL" id="BIFH01000048">
    <property type="protein sequence ID" value="GCE01392.1"/>
    <property type="molecule type" value="Genomic_DNA"/>
</dbReference>